<accession>A0ABW5S500</accession>
<dbReference type="EMBL" id="JBHUMQ010000029">
    <property type="protein sequence ID" value="MFD2694677.1"/>
    <property type="molecule type" value="Genomic_DNA"/>
</dbReference>
<protein>
    <recommendedName>
        <fullName evidence="3">Transposase</fullName>
    </recommendedName>
</protein>
<gene>
    <name evidence="1" type="ORF">ACFSUE_13735</name>
</gene>
<keyword evidence="2" id="KW-1185">Reference proteome</keyword>
<organism evidence="1 2">
    <name type="scientific">Sporolactobacillus shoreicorticis</name>
    <dbReference type="NCBI Taxonomy" id="1923877"/>
    <lineage>
        <taxon>Bacteria</taxon>
        <taxon>Bacillati</taxon>
        <taxon>Bacillota</taxon>
        <taxon>Bacilli</taxon>
        <taxon>Bacillales</taxon>
        <taxon>Sporolactobacillaceae</taxon>
        <taxon>Sporolactobacillus</taxon>
    </lineage>
</organism>
<dbReference type="Proteomes" id="UP001597399">
    <property type="component" value="Unassembled WGS sequence"/>
</dbReference>
<evidence type="ECO:0000313" key="1">
    <source>
        <dbReference type="EMBL" id="MFD2694677.1"/>
    </source>
</evidence>
<evidence type="ECO:0008006" key="3">
    <source>
        <dbReference type="Google" id="ProtNLM"/>
    </source>
</evidence>
<dbReference type="RefSeq" id="WP_253063774.1">
    <property type="nucleotide sequence ID" value="NZ_JAMXWM010000024.1"/>
</dbReference>
<sequence>MRFDRLPRAMQEAVHYEALQRLARTRFHFMKDLARHKTFFLNQLFLKFSGLRQDNPFSNTFGAASLAVIEELEPKEIAT</sequence>
<reference evidence="2" key="1">
    <citation type="journal article" date="2019" name="Int. J. Syst. Evol. Microbiol.">
        <title>The Global Catalogue of Microorganisms (GCM) 10K type strain sequencing project: providing services to taxonomists for standard genome sequencing and annotation.</title>
        <authorList>
            <consortium name="The Broad Institute Genomics Platform"/>
            <consortium name="The Broad Institute Genome Sequencing Center for Infectious Disease"/>
            <person name="Wu L."/>
            <person name="Ma J."/>
        </authorList>
    </citation>
    <scope>NUCLEOTIDE SEQUENCE [LARGE SCALE GENOMIC DNA]</scope>
    <source>
        <strain evidence="2">TISTR 2466</strain>
    </source>
</reference>
<proteinExistence type="predicted"/>
<comment type="caution">
    <text evidence="1">The sequence shown here is derived from an EMBL/GenBank/DDBJ whole genome shotgun (WGS) entry which is preliminary data.</text>
</comment>
<name>A0ABW5S500_9BACL</name>
<evidence type="ECO:0000313" key="2">
    <source>
        <dbReference type="Proteomes" id="UP001597399"/>
    </source>
</evidence>